<dbReference type="Proteomes" id="UP000093514">
    <property type="component" value="Unassembled WGS sequence"/>
</dbReference>
<name>A0A1C0A7C1_9FIRM</name>
<evidence type="ECO:0000313" key="2">
    <source>
        <dbReference type="Proteomes" id="UP000093514"/>
    </source>
</evidence>
<dbReference type="RefSeq" id="WP_068717689.1">
    <property type="nucleotide sequence ID" value="NZ_LWDV01000009.1"/>
</dbReference>
<accession>A0A1C0A7C1</accession>
<proteinExistence type="predicted"/>
<evidence type="ECO:0000313" key="1">
    <source>
        <dbReference type="EMBL" id="OCL26155.1"/>
    </source>
</evidence>
<gene>
    <name evidence="1" type="ORF">U472_09060</name>
</gene>
<keyword evidence="2" id="KW-1185">Reference proteome</keyword>
<sequence>MLNKRNIISNLEKLHNTVGIKENPEDKIEMKSPYLEALRNISVVDYKIDDIIDESNENFSSESKLKSFPVIKFIAQFLEKEPQS</sequence>
<dbReference type="OrthoDB" id="9918453at2"/>
<reference evidence="1 2" key="2">
    <citation type="submission" date="2016-08" db="EMBL/GenBank/DDBJ databases">
        <title>Orenia metallireducens sp. nov. strain Z6, a Novel Metal-reducing Firmicute from the Deep Subsurface.</title>
        <authorList>
            <person name="Maxim B.I."/>
            <person name="Kenneth K."/>
            <person name="Flynn T.M."/>
            <person name="Oloughlin E.J."/>
            <person name="Locke R.A."/>
            <person name="Weber J.R."/>
            <person name="Egan S.M."/>
            <person name="Mackie R.I."/>
            <person name="Cann I.K."/>
        </authorList>
    </citation>
    <scope>NUCLEOTIDE SEQUENCE [LARGE SCALE GENOMIC DNA]</scope>
    <source>
        <strain evidence="1 2">Z6</strain>
    </source>
</reference>
<dbReference type="AlphaFoldDB" id="A0A1C0A7C1"/>
<dbReference type="EMBL" id="LWDV01000009">
    <property type="protein sequence ID" value="OCL26155.1"/>
    <property type="molecule type" value="Genomic_DNA"/>
</dbReference>
<organism evidence="1 2">
    <name type="scientific">Orenia metallireducens</name>
    <dbReference type="NCBI Taxonomy" id="1413210"/>
    <lineage>
        <taxon>Bacteria</taxon>
        <taxon>Bacillati</taxon>
        <taxon>Bacillota</taxon>
        <taxon>Clostridia</taxon>
        <taxon>Halanaerobiales</taxon>
        <taxon>Halobacteroidaceae</taxon>
        <taxon>Orenia</taxon>
    </lineage>
</organism>
<comment type="caution">
    <text evidence="1">The sequence shown here is derived from an EMBL/GenBank/DDBJ whole genome shotgun (WGS) entry which is preliminary data.</text>
</comment>
<reference evidence="2" key="1">
    <citation type="submission" date="2016-07" db="EMBL/GenBank/DDBJ databases">
        <authorList>
            <person name="Florea S."/>
            <person name="Webb J.S."/>
            <person name="Jaromczyk J."/>
            <person name="Schardl C.L."/>
        </authorList>
    </citation>
    <scope>NUCLEOTIDE SEQUENCE [LARGE SCALE GENOMIC DNA]</scope>
    <source>
        <strain evidence="2">Z6</strain>
    </source>
</reference>
<protein>
    <submittedName>
        <fullName evidence="1">Uncharacterized protein</fullName>
    </submittedName>
</protein>